<evidence type="ECO:0000256" key="4">
    <source>
        <dbReference type="ARBA" id="ARBA00023315"/>
    </source>
</evidence>
<dbReference type="InterPro" id="IPR000544">
    <property type="entry name" value="Octanoyltransferase"/>
</dbReference>
<comment type="pathway">
    <text evidence="1 5">Protein modification; protein lipoylation via endogenous pathway; protein N(6)-(lipoyl)lysine from octanoyl-[acyl-carrier-protein]: step 1/2.</text>
</comment>
<dbReference type="InterPro" id="IPR020605">
    <property type="entry name" value="Octanoyltransferase_CS"/>
</dbReference>
<feature type="site" description="Lowers pKa of active site Cys" evidence="8">
    <location>
        <position position="152"/>
    </location>
</feature>
<dbReference type="NCBIfam" id="TIGR00214">
    <property type="entry name" value="lipB"/>
    <property type="match status" value="1"/>
</dbReference>
<dbReference type="InterPro" id="IPR045864">
    <property type="entry name" value="aa-tRNA-synth_II/BPL/LPL"/>
</dbReference>
<accession>A0A2R6S4K7</accession>
<feature type="binding site" evidence="7">
    <location>
        <begin position="85"/>
        <end position="92"/>
    </location>
    <ligand>
        <name>substrate</name>
    </ligand>
</feature>
<comment type="function">
    <text evidence="5">Catalyzes the transfer of endogenously produced octanoic acid from octanoyl-acyl-carrier-protein onto the lipoyl domains of lipoate-dependent enzymes. Lipoyl-ACP can also act as a substrate although octanoyl-ACP is likely to be the physiological substrate.</text>
</comment>
<dbReference type="GO" id="GO:0033819">
    <property type="term" value="F:lipoyl(octanoyl) transferase activity"/>
    <property type="evidence" value="ECO:0007669"/>
    <property type="project" value="UniProtKB-EC"/>
</dbReference>
<evidence type="ECO:0000256" key="5">
    <source>
        <dbReference type="PIRNR" id="PIRNR016262"/>
    </source>
</evidence>
<dbReference type="Proteomes" id="UP000186601">
    <property type="component" value="Unassembled WGS sequence"/>
</dbReference>
<dbReference type="UniPathway" id="UPA00538">
    <property type="reaction ID" value="UER00592"/>
</dbReference>
<proteinExistence type="inferred from homology"/>
<evidence type="ECO:0000256" key="1">
    <source>
        <dbReference type="ARBA" id="ARBA00004821"/>
    </source>
</evidence>
<dbReference type="OrthoDB" id="19908at2759"/>
<dbReference type="Gene3D" id="3.30.930.10">
    <property type="entry name" value="Bira Bifunctional Protein, Domain 2"/>
    <property type="match status" value="1"/>
</dbReference>
<name>A0A2R6S4K7_9APHY</name>
<feature type="active site" description="Acyl-thioester intermediate" evidence="6">
    <location>
        <position position="187"/>
    </location>
</feature>
<dbReference type="PROSITE" id="PS51733">
    <property type="entry name" value="BPL_LPL_CATALYTIC"/>
    <property type="match status" value="1"/>
</dbReference>
<dbReference type="PANTHER" id="PTHR10993:SF7">
    <property type="entry name" value="LIPOYLTRANSFERASE 2, MITOCHONDRIAL-RELATED"/>
    <property type="match status" value="1"/>
</dbReference>
<feature type="binding site" evidence="7">
    <location>
        <begin position="155"/>
        <end position="157"/>
    </location>
    <ligand>
        <name>substrate</name>
    </ligand>
</feature>
<dbReference type="EC" id="2.3.1.181" evidence="5"/>
<organism evidence="10 11">
    <name type="scientific">Hermanssonia centrifuga</name>
    <dbReference type="NCBI Taxonomy" id="98765"/>
    <lineage>
        <taxon>Eukaryota</taxon>
        <taxon>Fungi</taxon>
        <taxon>Dikarya</taxon>
        <taxon>Basidiomycota</taxon>
        <taxon>Agaricomycotina</taxon>
        <taxon>Agaricomycetes</taxon>
        <taxon>Polyporales</taxon>
        <taxon>Meruliaceae</taxon>
        <taxon>Hermanssonia</taxon>
    </lineage>
</organism>
<comment type="similarity">
    <text evidence="2 5">Belongs to the LipB family.</text>
</comment>
<protein>
    <recommendedName>
        <fullName evidence="5">Octanoyltransferase</fullName>
        <ecNumber evidence="5">2.3.1.181</ecNumber>
    </recommendedName>
</protein>
<reference evidence="10 11" key="1">
    <citation type="submission" date="2018-02" db="EMBL/GenBank/DDBJ databases">
        <title>Genome sequence of the basidiomycete white-rot fungus Phlebia centrifuga.</title>
        <authorList>
            <person name="Granchi Z."/>
            <person name="Peng M."/>
            <person name="de Vries R.P."/>
            <person name="Hilden K."/>
            <person name="Makela M.R."/>
            <person name="Grigoriev I."/>
            <person name="Riley R."/>
        </authorList>
    </citation>
    <scope>NUCLEOTIDE SEQUENCE [LARGE SCALE GENOMIC DNA]</scope>
    <source>
        <strain evidence="10 11">FBCC195</strain>
    </source>
</reference>
<comment type="catalytic activity">
    <reaction evidence="5">
        <text>octanoyl-[ACP] + L-lysyl-[protein] = N(6)-octanoyl-L-lysyl-[protein] + holo-[ACP] + H(+)</text>
        <dbReference type="Rhea" id="RHEA:17665"/>
        <dbReference type="Rhea" id="RHEA-COMP:9636"/>
        <dbReference type="Rhea" id="RHEA-COMP:9685"/>
        <dbReference type="Rhea" id="RHEA-COMP:9752"/>
        <dbReference type="Rhea" id="RHEA-COMP:9928"/>
        <dbReference type="ChEBI" id="CHEBI:15378"/>
        <dbReference type="ChEBI" id="CHEBI:29969"/>
        <dbReference type="ChEBI" id="CHEBI:64479"/>
        <dbReference type="ChEBI" id="CHEBI:78463"/>
        <dbReference type="ChEBI" id="CHEBI:78809"/>
        <dbReference type="EC" id="2.3.1.181"/>
    </reaction>
</comment>
<keyword evidence="11" id="KW-1185">Reference proteome</keyword>
<feature type="domain" description="BPL/LPL catalytic" evidence="9">
    <location>
        <begin position="38"/>
        <end position="228"/>
    </location>
</feature>
<dbReference type="EMBL" id="MLYV02000081">
    <property type="protein sequence ID" value="PSS37149.1"/>
    <property type="molecule type" value="Genomic_DNA"/>
</dbReference>
<keyword evidence="4 5" id="KW-0012">Acyltransferase</keyword>
<evidence type="ECO:0000313" key="11">
    <source>
        <dbReference type="Proteomes" id="UP000186601"/>
    </source>
</evidence>
<comment type="caution">
    <text evidence="10">The sequence shown here is derived from an EMBL/GenBank/DDBJ whole genome shotgun (WGS) entry which is preliminary data.</text>
</comment>
<dbReference type="SUPFAM" id="SSF55681">
    <property type="entry name" value="Class II aaRS and biotin synthetases"/>
    <property type="match status" value="1"/>
</dbReference>
<sequence>MSVPPVFFHCFRVPLPYVRTLALQEQLHALQLTQRRSSAHKDILLLLQHRPVYTAGRRQLSDSPEVQADEARLKRIGADFITTKRGGQYTYHGPGQIVGYPLLDLGRTSPPMGIREYICRIQKTLTSHLSEAHNIPTIPSDNTGVFLDEHTKIASIGVQVRHRLTSHGFAINVTSEPVKWFEEVVACGLTDVKAGNIAEATRSMSVIEVEGEMDQLVQRFGQVFERDMVKLDLESDVECGEAIRAVEEEARKAGEWLHTPLR</sequence>
<dbReference type="PIRSF" id="PIRSF016262">
    <property type="entry name" value="LPLase"/>
    <property type="match status" value="1"/>
</dbReference>
<evidence type="ECO:0000259" key="9">
    <source>
        <dbReference type="PROSITE" id="PS51733"/>
    </source>
</evidence>
<evidence type="ECO:0000256" key="8">
    <source>
        <dbReference type="PIRSR" id="PIRSR016262-3"/>
    </source>
</evidence>
<evidence type="ECO:0000256" key="7">
    <source>
        <dbReference type="PIRSR" id="PIRSR016262-2"/>
    </source>
</evidence>
<dbReference type="AlphaFoldDB" id="A0A2R6S4K7"/>
<evidence type="ECO:0000256" key="6">
    <source>
        <dbReference type="PIRSR" id="PIRSR016262-1"/>
    </source>
</evidence>
<evidence type="ECO:0000256" key="2">
    <source>
        <dbReference type="ARBA" id="ARBA00007907"/>
    </source>
</evidence>
<dbReference type="PANTHER" id="PTHR10993">
    <property type="entry name" value="OCTANOYLTRANSFERASE"/>
    <property type="match status" value="1"/>
</dbReference>
<dbReference type="GO" id="GO:0009249">
    <property type="term" value="P:protein lipoylation"/>
    <property type="evidence" value="ECO:0007669"/>
    <property type="project" value="InterPro"/>
</dbReference>
<dbReference type="InterPro" id="IPR004143">
    <property type="entry name" value="BPL_LPL_catalytic"/>
</dbReference>
<dbReference type="Pfam" id="PF21948">
    <property type="entry name" value="LplA-B_cat"/>
    <property type="match status" value="1"/>
</dbReference>
<dbReference type="PROSITE" id="PS01313">
    <property type="entry name" value="LIPB"/>
    <property type="match status" value="1"/>
</dbReference>
<evidence type="ECO:0000256" key="3">
    <source>
        <dbReference type="ARBA" id="ARBA00022679"/>
    </source>
</evidence>
<keyword evidence="3 5" id="KW-0808">Transferase</keyword>
<dbReference type="STRING" id="98765.A0A2R6S4K7"/>
<evidence type="ECO:0000313" key="10">
    <source>
        <dbReference type="EMBL" id="PSS37149.1"/>
    </source>
</evidence>
<feature type="binding site" evidence="7">
    <location>
        <begin position="168"/>
        <end position="170"/>
    </location>
    <ligand>
        <name>substrate</name>
    </ligand>
</feature>
<gene>
    <name evidence="10" type="ORF">PHLCEN_2v1022</name>
</gene>